<protein>
    <submittedName>
        <fullName evidence="1">Uncharacterized protein</fullName>
    </submittedName>
</protein>
<gene>
    <name evidence="1" type="ORF">ACO22_06300</name>
</gene>
<evidence type="ECO:0000313" key="1">
    <source>
        <dbReference type="EMBL" id="ODH17075.1"/>
    </source>
</evidence>
<proteinExistence type="predicted"/>
<dbReference type="EMBL" id="LZYO01000329">
    <property type="protein sequence ID" value="ODH17075.1"/>
    <property type="molecule type" value="Genomic_DNA"/>
</dbReference>
<accession>A0A1D2J7V8</accession>
<comment type="caution">
    <text evidence="1">The sequence shown here is derived from an EMBL/GenBank/DDBJ whole genome shotgun (WGS) entry which is preliminary data.</text>
</comment>
<dbReference type="AlphaFoldDB" id="A0A1D2J7V8"/>
<name>A0A1D2J7V8_PARBR</name>
<sequence length="44" mass="5013">MAMVRVWRDLCTRKDGRKEKEMQAKKLSGVSLTKALNIQSCSTN</sequence>
<dbReference type="Proteomes" id="UP000242814">
    <property type="component" value="Unassembled WGS sequence"/>
</dbReference>
<dbReference type="VEuPathDB" id="FungiDB:PABG_12268"/>
<evidence type="ECO:0000313" key="2">
    <source>
        <dbReference type="Proteomes" id="UP000242814"/>
    </source>
</evidence>
<reference evidence="1 2" key="1">
    <citation type="submission" date="2016-06" db="EMBL/GenBank/DDBJ databases">
        <authorList>
            <person name="Kjaerup R.B."/>
            <person name="Dalgaard T.S."/>
            <person name="Juul-Madsen H.R."/>
        </authorList>
    </citation>
    <scope>NUCLEOTIDE SEQUENCE [LARGE SCALE GENOMIC DNA]</scope>
    <source>
        <strain evidence="1 2">Pb300</strain>
    </source>
</reference>
<organism evidence="1 2">
    <name type="scientific">Paracoccidioides brasiliensis</name>
    <dbReference type="NCBI Taxonomy" id="121759"/>
    <lineage>
        <taxon>Eukaryota</taxon>
        <taxon>Fungi</taxon>
        <taxon>Dikarya</taxon>
        <taxon>Ascomycota</taxon>
        <taxon>Pezizomycotina</taxon>
        <taxon>Eurotiomycetes</taxon>
        <taxon>Eurotiomycetidae</taxon>
        <taxon>Onygenales</taxon>
        <taxon>Ajellomycetaceae</taxon>
        <taxon>Paracoccidioides</taxon>
    </lineage>
</organism>
<dbReference type="VEuPathDB" id="FungiDB:PADG_12156"/>